<name>A0A376G5Q3_9FLAO</name>
<evidence type="ECO:0000313" key="2">
    <source>
        <dbReference type="EMBL" id="STD55654.1"/>
    </source>
</evidence>
<feature type="signal peptide" evidence="1">
    <location>
        <begin position="1"/>
        <end position="20"/>
    </location>
</feature>
<dbReference type="EMBL" id="UFXS01000001">
    <property type="protein sequence ID" value="STD55654.1"/>
    <property type="molecule type" value="Genomic_DNA"/>
</dbReference>
<reference evidence="2 3" key="1">
    <citation type="submission" date="2018-06" db="EMBL/GenBank/DDBJ databases">
        <authorList>
            <consortium name="Pathogen Informatics"/>
            <person name="Doyle S."/>
        </authorList>
    </citation>
    <scope>NUCLEOTIDE SEQUENCE [LARGE SCALE GENOMIC DNA]</scope>
    <source>
        <strain evidence="2 3">NCTC13456</strain>
    </source>
</reference>
<evidence type="ECO:0000313" key="3">
    <source>
        <dbReference type="Proteomes" id="UP000254737"/>
    </source>
</evidence>
<accession>A0A376G5Q3</accession>
<feature type="chain" id="PRO_5016681893" evidence="1">
    <location>
        <begin position="21"/>
        <end position="483"/>
    </location>
</feature>
<protein>
    <submittedName>
        <fullName evidence="2">Starch-binding associating with outer membrane</fullName>
    </submittedName>
</protein>
<dbReference type="InterPro" id="IPR011990">
    <property type="entry name" value="TPR-like_helical_dom_sf"/>
</dbReference>
<dbReference type="Pfam" id="PF12771">
    <property type="entry name" value="SusD-like_2"/>
    <property type="match status" value="1"/>
</dbReference>
<sequence>MKKISIQLFFAFTIISTVFSCTNDFEKANEDPNLITEINSGSVLNPVLYDLAENNVLKNYDITAQLMQVHIPYPSNAMGLHRYDVTTGTGNSTWNNAYKNLVNLEEMLKVSEKEGDVNYQAIALTLRSLVISNLTDMFGDVPFTEAAKAEEGITKPKFDKQEDIYKQLINDLEKANQLYVTNLGLKYGTDILFPSSEKNINITRWKKFTNSLKMRLLLRISNRDASALTELKKIIDNPTTYPIFESESESAILQISGLAPSLSPWPRAQDYRDSRTFTTFFIDKMNETNDPRLPILVNKASNLDGSSLGYKGVPAAYEGNSSDYKFNPSSPNNAIVIAPMKIPLMTYAEVEFIKAEMAQKGLGGDAKTHYDKAVKAAVQLWANIEPTAEFMAQEKIKYNNTLERIIDQKYFALFFTDYQQWFEYKRTGFPKLPTTSTMLNDKKMPRRMLYPTSVRNYNPEGYQNALQQMGPDNINTRVWWDVN</sequence>
<gene>
    <name evidence="2" type="ORF">NCTC13456_01649</name>
</gene>
<dbReference type="AlphaFoldDB" id="A0A376G5Q3"/>
<dbReference type="PROSITE" id="PS51257">
    <property type="entry name" value="PROKAR_LIPOPROTEIN"/>
    <property type="match status" value="1"/>
</dbReference>
<dbReference type="SUPFAM" id="SSF48452">
    <property type="entry name" value="TPR-like"/>
    <property type="match status" value="1"/>
</dbReference>
<proteinExistence type="predicted"/>
<dbReference type="RefSeq" id="WP_114999911.1">
    <property type="nucleotide sequence ID" value="NZ_UFXS01000001.1"/>
</dbReference>
<organism evidence="2 3">
    <name type="scientific">Empedobacter falsenii</name>
    <dbReference type="NCBI Taxonomy" id="343874"/>
    <lineage>
        <taxon>Bacteria</taxon>
        <taxon>Pseudomonadati</taxon>
        <taxon>Bacteroidota</taxon>
        <taxon>Flavobacteriia</taxon>
        <taxon>Flavobacteriales</taxon>
        <taxon>Weeksellaceae</taxon>
        <taxon>Empedobacter</taxon>
    </lineage>
</organism>
<dbReference type="Gene3D" id="1.25.40.390">
    <property type="match status" value="1"/>
</dbReference>
<dbReference type="InterPro" id="IPR041662">
    <property type="entry name" value="SusD-like_2"/>
</dbReference>
<keyword evidence="1" id="KW-0732">Signal</keyword>
<evidence type="ECO:0000256" key="1">
    <source>
        <dbReference type="SAM" id="SignalP"/>
    </source>
</evidence>
<dbReference type="Proteomes" id="UP000254737">
    <property type="component" value="Unassembled WGS sequence"/>
</dbReference>